<dbReference type="GO" id="GO:0016787">
    <property type="term" value="F:hydrolase activity"/>
    <property type="evidence" value="ECO:0007669"/>
    <property type="project" value="UniProtKB-KW"/>
</dbReference>
<dbReference type="Proteomes" id="UP000295361">
    <property type="component" value="Unassembled WGS sequence"/>
</dbReference>
<keyword evidence="4" id="KW-1185">Reference proteome</keyword>
<reference evidence="3 4" key="1">
    <citation type="submission" date="2019-03" db="EMBL/GenBank/DDBJ databases">
        <title>Genomic Encyclopedia of Type Strains, Phase IV (KMG-IV): sequencing the most valuable type-strain genomes for metagenomic binning, comparative biology and taxonomic classification.</title>
        <authorList>
            <person name="Goeker M."/>
        </authorList>
    </citation>
    <scope>NUCLEOTIDE SEQUENCE [LARGE SCALE GENOMIC DNA]</scope>
    <source>
        <strain evidence="3 4">DSM 16998</strain>
    </source>
</reference>
<dbReference type="RefSeq" id="WP_133698796.1">
    <property type="nucleotide sequence ID" value="NZ_SNXS01000001.1"/>
</dbReference>
<dbReference type="OrthoDB" id="1157330at2"/>
<dbReference type="InterPro" id="IPR000868">
    <property type="entry name" value="Isochorismatase-like_dom"/>
</dbReference>
<dbReference type="SUPFAM" id="SSF52499">
    <property type="entry name" value="Isochorismatase-like hydrolases"/>
    <property type="match status" value="1"/>
</dbReference>
<dbReference type="AlphaFoldDB" id="A0A4R6QS44"/>
<organism evidence="3 4">
    <name type="scientific">Roseateles toxinivorans</name>
    <dbReference type="NCBI Taxonomy" id="270368"/>
    <lineage>
        <taxon>Bacteria</taxon>
        <taxon>Pseudomonadati</taxon>
        <taxon>Pseudomonadota</taxon>
        <taxon>Betaproteobacteria</taxon>
        <taxon>Burkholderiales</taxon>
        <taxon>Sphaerotilaceae</taxon>
        <taxon>Roseateles</taxon>
    </lineage>
</organism>
<dbReference type="PANTHER" id="PTHR43540">
    <property type="entry name" value="PEROXYUREIDOACRYLATE/UREIDOACRYLATE AMIDOHYDROLASE-RELATED"/>
    <property type="match status" value="1"/>
</dbReference>
<dbReference type="Gene3D" id="3.40.50.850">
    <property type="entry name" value="Isochorismatase-like"/>
    <property type="match status" value="1"/>
</dbReference>
<evidence type="ECO:0000256" key="1">
    <source>
        <dbReference type="ARBA" id="ARBA00022801"/>
    </source>
</evidence>
<feature type="domain" description="Isochorismatase-like" evidence="2">
    <location>
        <begin position="3"/>
        <end position="150"/>
    </location>
</feature>
<keyword evidence="1" id="KW-0378">Hydrolase</keyword>
<gene>
    <name evidence="3" type="ORF">DES47_101193</name>
</gene>
<dbReference type="InterPro" id="IPR050272">
    <property type="entry name" value="Isochorismatase-like_hydrls"/>
</dbReference>
<dbReference type="PANTHER" id="PTHR43540:SF14">
    <property type="entry name" value="ISOCHORISMATASE"/>
    <property type="match status" value="1"/>
</dbReference>
<dbReference type="FunCoup" id="A0A4R6QS44">
    <property type="interactions" value="148"/>
</dbReference>
<comment type="caution">
    <text evidence="3">The sequence shown here is derived from an EMBL/GenBank/DDBJ whole genome shotgun (WGS) entry which is preliminary data.</text>
</comment>
<dbReference type="CDD" id="cd01014">
    <property type="entry name" value="nicotinamidase_related"/>
    <property type="match status" value="1"/>
</dbReference>
<dbReference type="InterPro" id="IPR036380">
    <property type="entry name" value="Isochorismatase-like_sf"/>
</dbReference>
<dbReference type="InParanoid" id="A0A4R6QS44"/>
<evidence type="ECO:0000259" key="2">
    <source>
        <dbReference type="Pfam" id="PF00857"/>
    </source>
</evidence>
<dbReference type="EMBL" id="SNXS01000001">
    <property type="protein sequence ID" value="TDP74141.1"/>
    <property type="molecule type" value="Genomic_DNA"/>
</dbReference>
<sequence>MTSALLVIDVQRGLFDAAPRPEDADTVLARINTLAAAARQAGAPVIFIQHERPGSALAHGSPGWALEQSLQVEAGDLIVAKTTPDSFLRTELGAKLEAAGVTRLVVCGYASEYCVDTTTRRAAGLGYAVDLVADTHTTHDKAHATAAQIRAHHNATLPDLTSFGPVIRALPAAAIRFGA</sequence>
<evidence type="ECO:0000313" key="3">
    <source>
        <dbReference type="EMBL" id="TDP74141.1"/>
    </source>
</evidence>
<dbReference type="Pfam" id="PF00857">
    <property type="entry name" value="Isochorismatase"/>
    <property type="match status" value="1"/>
</dbReference>
<proteinExistence type="predicted"/>
<name>A0A4R6QS44_9BURK</name>
<protein>
    <submittedName>
        <fullName evidence="3">Nicotinamidase-related amidase</fullName>
    </submittedName>
</protein>
<evidence type="ECO:0000313" key="4">
    <source>
        <dbReference type="Proteomes" id="UP000295361"/>
    </source>
</evidence>
<accession>A0A4R6QS44</accession>